<evidence type="ECO:0008006" key="4">
    <source>
        <dbReference type="Google" id="ProtNLM"/>
    </source>
</evidence>
<dbReference type="Proteomes" id="UP000288805">
    <property type="component" value="Unassembled WGS sequence"/>
</dbReference>
<gene>
    <name evidence="2" type="ORF">CK203_098289</name>
</gene>
<name>A0A438E4E9_VITVI</name>
<accession>A0A438E4E9</accession>
<dbReference type="AlphaFoldDB" id="A0A438E4E9"/>
<dbReference type="EMBL" id="QGNW01001397">
    <property type="protein sequence ID" value="RVW42635.1"/>
    <property type="molecule type" value="Genomic_DNA"/>
</dbReference>
<feature type="compositionally biased region" description="Polar residues" evidence="1">
    <location>
        <begin position="263"/>
        <end position="272"/>
    </location>
</feature>
<protein>
    <recommendedName>
        <fullName evidence="4">Retrotransposon gag domain-containing protein</fullName>
    </recommendedName>
</protein>
<reference evidence="2 3" key="1">
    <citation type="journal article" date="2018" name="PLoS Genet.">
        <title>Population sequencing reveals clonal diversity and ancestral inbreeding in the grapevine cultivar Chardonnay.</title>
        <authorList>
            <person name="Roach M.J."/>
            <person name="Johnson D.L."/>
            <person name="Bohlmann J."/>
            <person name="van Vuuren H.J."/>
            <person name="Jones S.J."/>
            <person name="Pretorius I.S."/>
            <person name="Schmidt S.A."/>
            <person name="Borneman A.R."/>
        </authorList>
    </citation>
    <scope>NUCLEOTIDE SEQUENCE [LARGE SCALE GENOMIC DNA]</scope>
    <source>
        <strain evidence="3">cv. Chardonnay</strain>
        <tissue evidence="2">Leaf</tissue>
    </source>
</reference>
<dbReference type="PANTHER" id="PTHR33067:SF32">
    <property type="entry name" value="ASPARTIC PEPTIDASE DDI1-TYPE DOMAIN-CONTAINING PROTEIN"/>
    <property type="match status" value="1"/>
</dbReference>
<evidence type="ECO:0000313" key="2">
    <source>
        <dbReference type="EMBL" id="RVW42635.1"/>
    </source>
</evidence>
<comment type="caution">
    <text evidence="2">The sequence shown here is derived from an EMBL/GenBank/DDBJ whole genome shotgun (WGS) entry which is preliminary data.</text>
</comment>
<sequence>MEVVNACPHHGFETGMLVSYFYEGMSPTMKQLLETMCRGDFMSKSPDEAFEFLNYVAEISRSWDEPHERDSHKSKSQSNSNGGMYMLNKYVDLQAKMIALTKRLEELEAKGFHEVNAIYDNTIYMEQCSSCQSIEHEVSDCPTILAMGERLVDNHPNMSWNCGQEYFSSSQYSQSQQFMEDSSQRVSLAKQAIVNLSKILEDFISDQKNITTQVNQMIDHVETSFNQKFDSLQTNLTQKIDNMQLAISKLKNMHKVQEKRKFSSQPQQNPSQVHKIGKTSESYTKYDEVKATITLRGVKQVDQPMPKPKEKEVKTENDKKSKRTKTENFEREKKEEKSEAKMNKDMFLSPHFPMALQSRKMVNNASEIFEVLKQVKVYIPLLDMIRQVPAYAKCLKDLCTIKRMMHLKKKAFLTEQVSAIIQCKTPIKYKDPRCPTILLNIGNTFVKIALLVLGASVNLLSYSIYMQLGLPELKSTSITLSLADRSVKFPRGIIEDVLIQIDNFYYLVDFVVFDMEQGISGLNHVPIILGRPFIATTNVLINCRSGVMQLTFGNMTIELNIFHSCKKYGTKEERGLIKAYLIELPMENLVKENVEDNFSKLGEVISNEQIEIWRINEEIELLKLMKWSFSLKKVKTMKHGVHNNLKTMKKKKLKEWYDQLIQKNKFKEGYFKPHVFMRKLKYQGVGPFIVCKSYPN</sequence>
<dbReference type="Gene3D" id="2.40.70.10">
    <property type="entry name" value="Acid Proteases"/>
    <property type="match status" value="1"/>
</dbReference>
<organism evidence="2 3">
    <name type="scientific">Vitis vinifera</name>
    <name type="common">Grape</name>
    <dbReference type="NCBI Taxonomy" id="29760"/>
    <lineage>
        <taxon>Eukaryota</taxon>
        <taxon>Viridiplantae</taxon>
        <taxon>Streptophyta</taxon>
        <taxon>Embryophyta</taxon>
        <taxon>Tracheophyta</taxon>
        <taxon>Spermatophyta</taxon>
        <taxon>Magnoliopsida</taxon>
        <taxon>eudicotyledons</taxon>
        <taxon>Gunneridae</taxon>
        <taxon>Pentapetalae</taxon>
        <taxon>rosids</taxon>
        <taxon>Vitales</taxon>
        <taxon>Vitaceae</taxon>
        <taxon>Viteae</taxon>
        <taxon>Vitis</taxon>
    </lineage>
</organism>
<dbReference type="PANTHER" id="PTHR33067">
    <property type="entry name" value="RNA-DIRECTED DNA POLYMERASE-RELATED"/>
    <property type="match status" value="1"/>
</dbReference>
<dbReference type="InterPro" id="IPR021109">
    <property type="entry name" value="Peptidase_aspartic_dom_sf"/>
</dbReference>
<evidence type="ECO:0000313" key="3">
    <source>
        <dbReference type="Proteomes" id="UP000288805"/>
    </source>
</evidence>
<evidence type="ECO:0000256" key="1">
    <source>
        <dbReference type="SAM" id="MobiDB-lite"/>
    </source>
</evidence>
<feature type="region of interest" description="Disordered" evidence="1">
    <location>
        <begin position="259"/>
        <end position="280"/>
    </location>
</feature>
<feature type="compositionally biased region" description="Basic and acidic residues" evidence="1">
    <location>
        <begin position="307"/>
        <end position="341"/>
    </location>
</feature>
<dbReference type="CDD" id="cd00303">
    <property type="entry name" value="retropepsin_like"/>
    <property type="match status" value="1"/>
</dbReference>
<proteinExistence type="predicted"/>
<feature type="region of interest" description="Disordered" evidence="1">
    <location>
        <begin position="299"/>
        <end position="341"/>
    </location>
</feature>